<sequence>QPNVTAYSDMALVVITLETFTGMWINAFIVSVLCIAWVKKKTLNSSEKILLLLGCSRFWYLCLSWLYPFLSTFSPDYLYVYPTFQVHVVIQSFFNCSDISVSTCLCVFYCIKIANFRNSCFVYLKIKIDRIVPWLLLGSEIVSMVIGILVYDTMGKVQCNNSTSPRNLWKVNIKTDEDFFGFYFLHGLLFATSFIAVMSSAVFLLFSLWRHKHKMQTNSMKNVSVDAHIKAMKSILSFLVMYSINFITMIVTMIYSTKEEKPILVLIYVFLYAVPGFHSLVLIFSNPKLVKTLLSILPCVKCKVCMK</sequence>
<evidence type="ECO:0000256" key="1">
    <source>
        <dbReference type="ARBA" id="ARBA00004141"/>
    </source>
</evidence>
<keyword evidence="4 12" id="KW-0716">Sensory transduction</keyword>
<comment type="similarity">
    <text evidence="2 11">Belongs to the G-protein coupled receptor T2R family.</text>
</comment>
<feature type="transmembrane region" description="Helical" evidence="13">
    <location>
        <begin position="12"/>
        <end position="38"/>
    </location>
</feature>
<dbReference type="Gene3D" id="1.20.1070.10">
    <property type="entry name" value="Rhodopsin 7-helix transmembrane proteins"/>
    <property type="match status" value="1"/>
</dbReference>
<proteinExistence type="inferred from homology"/>
<keyword evidence="10 12" id="KW-0807">Transducer</keyword>
<protein>
    <recommendedName>
        <fullName evidence="12">Taste receptor type 2</fullName>
    </recommendedName>
</protein>
<keyword evidence="8 12" id="KW-0472">Membrane</keyword>
<feature type="transmembrane region" description="Helical" evidence="13">
    <location>
        <begin position="50"/>
        <end position="70"/>
    </location>
</feature>
<feature type="transmembrane region" description="Helical" evidence="13">
    <location>
        <begin position="131"/>
        <end position="151"/>
    </location>
</feature>
<dbReference type="GO" id="GO:0016020">
    <property type="term" value="C:membrane"/>
    <property type="evidence" value="ECO:0007669"/>
    <property type="project" value="UniProtKB-SubCell"/>
</dbReference>
<evidence type="ECO:0000256" key="13">
    <source>
        <dbReference type="SAM" id="Phobius"/>
    </source>
</evidence>
<evidence type="ECO:0000313" key="15">
    <source>
        <dbReference type="Proteomes" id="UP000521322"/>
    </source>
</evidence>
<keyword evidence="9 12" id="KW-0675">Receptor</keyword>
<dbReference type="SUPFAM" id="SSF81321">
    <property type="entry name" value="Family A G protein-coupled receptor-like"/>
    <property type="match status" value="1"/>
</dbReference>
<comment type="subcellular location">
    <subcellularLocation>
        <location evidence="1 12">Membrane</location>
        <topology evidence="1 12">Multi-pass membrane protein</topology>
    </subcellularLocation>
</comment>
<keyword evidence="3 12" id="KW-0919">Taste</keyword>
<dbReference type="PANTHER" id="PTHR11394">
    <property type="entry name" value="TASTE RECEPTOR TYPE 2"/>
    <property type="match status" value="1"/>
</dbReference>
<dbReference type="PANTHER" id="PTHR11394:SF47">
    <property type="entry name" value="TASTE RECEPTOR TYPE 2 MEMBER 40"/>
    <property type="match status" value="1"/>
</dbReference>
<dbReference type="AlphaFoldDB" id="A0A7K6IE25"/>
<dbReference type="GO" id="GO:0004930">
    <property type="term" value="F:G protein-coupled receptor activity"/>
    <property type="evidence" value="ECO:0007669"/>
    <property type="project" value="UniProtKB-KW"/>
</dbReference>
<evidence type="ECO:0000256" key="5">
    <source>
        <dbReference type="ARBA" id="ARBA00022692"/>
    </source>
</evidence>
<accession>A0A7K6IE25</accession>
<evidence type="ECO:0000256" key="10">
    <source>
        <dbReference type="ARBA" id="ARBA00023224"/>
    </source>
</evidence>
<evidence type="ECO:0000256" key="3">
    <source>
        <dbReference type="ARBA" id="ARBA00022480"/>
    </source>
</evidence>
<name>A0A7K6IE25_9PASS</name>
<evidence type="ECO:0000256" key="6">
    <source>
        <dbReference type="ARBA" id="ARBA00022989"/>
    </source>
</evidence>
<gene>
    <name evidence="14" type="primary">Tas2r10</name>
    <name evidence="14" type="ORF">DASBRO_R00907</name>
</gene>
<keyword evidence="7 12" id="KW-0297">G-protein coupled receptor</keyword>
<feature type="non-terminal residue" evidence="14">
    <location>
        <position position="307"/>
    </location>
</feature>
<dbReference type="CDD" id="cd13950">
    <property type="entry name" value="7tm_TAS2R"/>
    <property type="match status" value="1"/>
</dbReference>
<evidence type="ECO:0000313" key="14">
    <source>
        <dbReference type="EMBL" id="NWV85844.1"/>
    </source>
</evidence>
<dbReference type="Pfam" id="PF05296">
    <property type="entry name" value="TAS2R"/>
    <property type="match status" value="1"/>
</dbReference>
<dbReference type="GO" id="GO:0033038">
    <property type="term" value="F:bitter taste receptor activity"/>
    <property type="evidence" value="ECO:0007669"/>
    <property type="project" value="InterPro"/>
</dbReference>
<keyword evidence="5 12" id="KW-0812">Transmembrane</keyword>
<dbReference type="Proteomes" id="UP000521322">
    <property type="component" value="Unassembled WGS sequence"/>
</dbReference>
<reference evidence="14 15" key="1">
    <citation type="submission" date="2019-09" db="EMBL/GenBank/DDBJ databases">
        <title>Bird 10,000 Genomes (B10K) Project - Family phase.</title>
        <authorList>
            <person name="Zhang G."/>
        </authorList>
    </citation>
    <scope>NUCLEOTIDE SEQUENCE [LARGE SCALE GENOMIC DNA]</scope>
    <source>
        <strain evidence="14">B10K-DU-029-49</strain>
        <tissue evidence="14">Liver</tissue>
    </source>
</reference>
<keyword evidence="6 13" id="KW-1133">Transmembrane helix</keyword>
<dbReference type="FunFam" id="1.20.1070.10:FF:000055">
    <property type="entry name" value="Taste receptor type 2"/>
    <property type="match status" value="1"/>
</dbReference>
<keyword evidence="15" id="KW-1185">Reference proteome</keyword>
<evidence type="ECO:0000256" key="7">
    <source>
        <dbReference type="ARBA" id="ARBA00023040"/>
    </source>
</evidence>
<dbReference type="EMBL" id="VZRN01006387">
    <property type="protein sequence ID" value="NWV85844.1"/>
    <property type="molecule type" value="Genomic_DNA"/>
</dbReference>
<evidence type="ECO:0000256" key="2">
    <source>
        <dbReference type="ARBA" id="ARBA00007376"/>
    </source>
</evidence>
<feature type="transmembrane region" description="Helical" evidence="13">
    <location>
        <begin position="263"/>
        <end position="284"/>
    </location>
</feature>
<evidence type="ECO:0000256" key="12">
    <source>
        <dbReference type="RuleBase" id="RU004424"/>
    </source>
</evidence>
<evidence type="ECO:0000256" key="9">
    <source>
        <dbReference type="ARBA" id="ARBA00023170"/>
    </source>
</evidence>
<comment type="caution">
    <text evidence="14">The sequence shown here is derived from an EMBL/GenBank/DDBJ whole genome shotgun (WGS) entry which is preliminary data.</text>
</comment>
<feature type="transmembrane region" description="Helical" evidence="13">
    <location>
        <begin position="235"/>
        <end position="257"/>
    </location>
</feature>
<evidence type="ECO:0000256" key="11">
    <source>
        <dbReference type="RuleBase" id="RU004423"/>
    </source>
</evidence>
<feature type="transmembrane region" description="Helical" evidence="13">
    <location>
        <begin position="180"/>
        <end position="206"/>
    </location>
</feature>
<dbReference type="InterPro" id="IPR007960">
    <property type="entry name" value="TAS2R"/>
</dbReference>
<evidence type="ECO:0000256" key="4">
    <source>
        <dbReference type="ARBA" id="ARBA00022606"/>
    </source>
</evidence>
<feature type="non-terminal residue" evidence="14">
    <location>
        <position position="1"/>
    </location>
</feature>
<evidence type="ECO:0000256" key="8">
    <source>
        <dbReference type="ARBA" id="ARBA00023136"/>
    </source>
</evidence>
<feature type="transmembrane region" description="Helical" evidence="13">
    <location>
        <begin position="90"/>
        <end position="111"/>
    </location>
</feature>
<organism evidence="14 15">
    <name type="scientific">Dasyornis broadbenti</name>
    <name type="common">rufous bristle-bird</name>
    <dbReference type="NCBI Taxonomy" id="243059"/>
    <lineage>
        <taxon>Eukaryota</taxon>
        <taxon>Metazoa</taxon>
        <taxon>Chordata</taxon>
        <taxon>Craniata</taxon>
        <taxon>Vertebrata</taxon>
        <taxon>Euteleostomi</taxon>
        <taxon>Archelosauria</taxon>
        <taxon>Archosauria</taxon>
        <taxon>Dinosauria</taxon>
        <taxon>Saurischia</taxon>
        <taxon>Theropoda</taxon>
        <taxon>Coelurosauria</taxon>
        <taxon>Aves</taxon>
        <taxon>Neognathae</taxon>
        <taxon>Neoaves</taxon>
        <taxon>Telluraves</taxon>
        <taxon>Australaves</taxon>
        <taxon>Passeriformes</taxon>
        <taxon>Meliphagoidea</taxon>
        <taxon>Dasyornithidae</taxon>
        <taxon>Dasyornis</taxon>
    </lineage>
</organism>